<protein>
    <submittedName>
        <fullName evidence="3">Glycosyltransferase family 9 protein</fullName>
    </submittedName>
</protein>
<organism evidence="3 4">
    <name type="scientific">Sulfurospirillum tamanense</name>
    <dbReference type="NCBI Taxonomy" id="2813362"/>
    <lineage>
        <taxon>Bacteria</taxon>
        <taxon>Pseudomonadati</taxon>
        <taxon>Campylobacterota</taxon>
        <taxon>Epsilonproteobacteria</taxon>
        <taxon>Campylobacterales</taxon>
        <taxon>Sulfurospirillaceae</taxon>
        <taxon>Sulfurospirillum</taxon>
    </lineage>
</organism>
<reference evidence="4" key="2">
    <citation type="submission" date="2021-02" db="EMBL/GenBank/DDBJ databases">
        <title>Sulfurospirillum tamanensis sp. nov.</title>
        <authorList>
            <person name="Merkel A.Y."/>
        </authorList>
    </citation>
    <scope>NUCLEOTIDE SEQUENCE [LARGE SCALE GENOMIC DNA]</scope>
    <source>
        <strain evidence="4">T05b</strain>
    </source>
</reference>
<reference evidence="3 4" key="1">
    <citation type="submission" date="2021-02" db="EMBL/GenBank/DDBJ databases">
        <title>Sulfurospirillum tamanensis sp. nov.</title>
        <authorList>
            <person name="Frolova A."/>
            <person name="Merkel A."/>
            <person name="Slobodkin A."/>
        </authorList>
    </citation>
    <scope>NUCLEOTIDE SEQUENCE [LARGE SCALE GENOMIC DNA]</scope>
    <source>
        <strain evidence="3 4">T05b</strain>
    </source>
</reference>
<dbReference type="InterPro" id="IPR051199">
    <property type="entry name" value="LPS_LOS_Heptosyltrfase"/>
</dbReference>
<dbReference type="CDD" id="cd03789">
    <property type="entry name" value="GT9_LPS_heptosyltransferase"/>
    <property type="match status" value="1"/>
</dbReference>
<keyword evidence="2" id="KW-0808">Transferase</keyword>
<keyword evidence="4" id="KW-1185">Reference proteome</keyword>
<evidence type="ECO:0000256" key="2">
    <source>
        <dbReference type="ARBA" id="ARBA00022679"/>
    </source>
</evidence>
<evidence type="ECO:0000313" key="4">
    <source>
        <dbReference type="Proteomes" id="UP000703590"/>
    </source>
</evidence>
<dbReference type="RefSeq" id="WP_205459203.1">
    <property type="nucleotide sequence ID" value="NZ_JAFHKK010000015.1"/>
</dbReference>
<dbReference type="SUPFAM" id="SSF53756">
    <property type="entry name" value="UDP-Glycosyltransferase/glycogen phosphorylase"/>
    <property type="match status" value="1"/>
</dbReference>
<reference evidence="3 4" key="3">
    <citation type="submission" date="2021-02" db="EMBL/GenBank/DDBJ databases">
        <authorList>
            <person name="Merkel A.Y."/>
        </authorList>
    </citation>
    <scope>NUCLEOTIDE SEQUENCE [LARGE SCALE GENOMIC DNA]</scope>
    <source>
        <strain evidence="3 4">T05b</strain>
    </source>
</reference>
<dbReference type="InterPro" id="IPR002201">
    <property type="entry name" value="Glyco_trans_9"/>
</dbReference>
<accession>A0ABS2WSK3</accession>
<evidence type="ECO:0000313" key="3">
    <source>
        <dbReference type="EMBL" id="MBN2964651.1"/>
    </source>
</evidence>
<dbReference type="Pfam" id="PF01075">
    <property type="entry name" value="Glyco_transf_9"/>
    <property type="match status" value="1"/>
</dbReference>
<name>A0ABS2WSK3_9BACT</name>
<dbReference type="Gene3D" id="3.40.50.2000">
    <property type="entry name" value="Glycogen Phosphorylase B"/>
    <property type="match status" value="2"/>
</dbReference>
<dbReference type="PANTHER" id="PTHR30160:SF15">
    <property type="entry name" value="GLYCOSYLTRANSFERASE HI_0523-RELATED"/>
    <property type="match status" value="1"/>
</dbReference>
<dbReference type="PANTHER" id="PTHR30160">
    <property type="entry name" value="TETRAACYLDISACCHARIDE 4'-KINASE-RELATED"/>
    <property type="match status" value="1"/>
</dbReference>
<comment type="caution">
    <text evidence="3">The sequence shown here is derived from an EMBL/GenBank/DDBJ whole genome shotgun (WGS) entry which is preliminary data.</text>
</comment>
<sequence>MKLLITRHDKIGDFITALPLVKAIKTQYPTTHITLLVAPVNAQFAKTLPWVDHVIVYEKKGFWSLVRTLRREKFDASISCFITTRLGGLLWLSNIGVRVAPATKFAQVFFNRRITQRRSLVAMTEWQYNLELGMGLFPDFNPVFTPPLLTYNTPVSSEKKVVFHPGSGGSTDRNVRVEEYVHLARIASHVPNTRVFFTFGPDDVALKTQVEAQVDFPATLLPAFESLEAYCRFLSDCALFVSTSTGPMHLAGAVNIPTLSFFGSSAFASSKRWAPVNDPQKQHNFMLKPDYLLAPIETALKEALA</sequence>
<gene>
    <name evidence="3" type="ORF">JWV37_07655</name>
</gene>
<proteinExistence type="predicted"/>
<evidence type="ECO:0000256" key="1">
    <source>
        <dbReference type="ARBA" id="ARBA00022676"/>
    </source>
</evidence>
<dbReference type="Proteomes" id="UP000703590">
    <property type="component" value="Unassembled WGS sequence"/>
</dbReference>
<dbReference type="EMBL" id="JAFHKK010000015">
    <property type="protein sequence ID" value="MBN2964651.1"/>
    <property type="molecule type" value="Genomic_DNA"/>
</dbReference>
<keyword evidence="1" id="KW-0328">Glycosyltransferase</keyword>